<keyword evidence="3 6" id="KW-1133">Transmembrane helix</keyword>
<keyword evidence="4 6" id="KW-0472">Membrane</keyword>
<feature type="compositionally biased region" description="Polar residues" evidence="5">
    <location>
        <begin position="43"/>
        <end position="59"/>
    </location>
</feature>
<dbReference type="GO" id="GO:0043495">
    <property type="term" value="F:protein-membrane adaptor activity"/>
    <property type="evidence" value="ECO:0007669"/>
    <property type="project" value="TreeGrafter"/>
</dbReference>
<evidence type="ECO:0000256" key="4">
    <source>
        <dbReference type="ARBA" id="ARBA00023136"/>
    </source>
</evidence>
<dbReference type="Gene3D" id="2.60.120.260">
    <property type="entry name" value="Galactose-binding domain-like"/>
    <property type="match status" value="1"/>
</dbReference>
<keyword evidence="9" id="KW-1185">Reference proteome</keyword>
<feature type="compositionally biased region" description="Basic and acidic residues" evidence="5">
    <location>
        <begin position="65"/>
        <end position="74"/>
    </location>
</feature>
<evidence type="ECO:0000256" key="6">
    <source>
        <dbReference type="SAM" id="Phobius"/>
    </source>
</evidence>
<accession>A0A8H6RLI9</accession>
<dbReference type="AlphaFoldDB" id="A0A8H6RLI9"/>
<evidence type="ECO:0000313" key="8">
    <source>
        <dbReference type="EMBL" id="KAF7193308.1"/>
    </source>
</evidence>
<evidence type="ECO:0000259" key="7">
    <source>
        <dbReference type="PROSITE" id="PS51469"/>
    </source>
</evidence>
<gene>
    <name evidence="8" type="ORF">HII31_05402</name>
</gene>
<evidence type="ECO:0000256" key="1">
    <source>
        <dbReference type="ARBA" id="ARBA00004370"/>
    </source>
</evidence>
<feature type="region of interest" description="Disordered" evidence="5">
    <location>
        <begin position="1"/>
        <end position="192"/>
    </location>
</feature>
<feature type="domain" description="SUN" evidence="7">
    <location>
        <begin position="491"/>
        <end position="688"/>
    </location>
</feature>
<proteinExistence type="predicted"/>
<comment type="subcellular location">
    <subcellularLocation>
        <location evidence="1">Membrane</location>
    </subcellularLocation>
</comment>
<dbReference type="OrthoDB" id="342281at2759"/>
<name>A0A8H6RLI9_9PEZI</name>
<dbReference type="InterPro" id="IPR045119">
    <property type="entry name" value="SUN1-5"/>
</dbReference>
<feature type="compositionally biased region" description="Low complexity" evidence="5">
    <location>
        <begin position="1"/>
        <end position="21"/>
    </location>
</feature>
<sequence>MSGRNQTPATTRTTRSRAQTPLPALPTRQSHAYGAQGKAAIASQVNTTQSGFQNAFANNTRKRGTTREPTRHPSPEVAAPSNNSRFRKKTKASEPVPLEEPHVSDEPEVEDEPVFEEERAPKTNGFDWNGSGRRRTVESTPDDARPATSLQNSALYAASQGPPPPPPPPPNQPTQPFSRTSERQEGHGRTERFQPNSFMVFIHTLPRYLRRLMSDANSGFKLVVFSALVTLVALFAMARMPLPHSLAQLRQHALVETAWIFGLPGYSSPKELQLRWEMFLNDDTFWDVLPPNQTIPSMQYGINAHFKSRLDKADNATEAMRQTIAVQQAAISELQRILPHTIVTEEVNGEWQIPTHFWKALTDKMTRPSDSSEIWDYFIQSNEEKLQAIIMGVLDQEIDDVATRHRLVSKDAFQAAMVANNRLMEQEMGETLRNFRTEILTEARDVAKDTLEKSEVMAMARANIAALGNANVVFNTDKALRQVNYFSPGNGAAIDPQTTSKTKQPDDGWWYKLHAKIGWLTRYPNPPSAAIQPWEENTQCWCSANSTEHRAQLGVRLAYTIFPTELTIEHAPALATRDIAAAPKDFEVWVELDPAEAPRIYEDLGGQISRFSGDRPCSSTPPDDVRAWICLMTDEYDISSHNFVQSFKFYPDMQSYGISTNRVVIRVMDNYGADHTCMYRWRLTGEDVGV</sequence>
<dbReference type="PANTHER" id="PTHR12911">
    <property type="entry name" value="SAD1/UNC-84-LIKE PROTEIN-RELATED"/>
    <property type="match status" value="1"/>
</dbReference>
<protein>
    <submittedName>
        <fullName evidence="8">Spindle pole body-associated protein sad1</fullName>
    </submittedName>
</protein>
<feature type="compositionally biased region" description="Basic and acidic residues" evidence="5">
    <location>
        <begin position="180"/>
        <end position="192"/>
    </location>
</feature>
<evidence type="ECO:0000313" key="9">
    <source>
        <dbReference type="Proteomes" id="UP000660729"/>
    </source>
</evidence>
<dbReference type="EMBL" id="JABCIY010000090">
    <property type="protein sequence ID" value="KAF7193308.1"/>
    <property type="molecule type" value="Genomic_DNA"/>
</dbReference>
<organism evidence="8 9">
    <name type="scientific">Pseudocercospora fuligena</name>
    <dbReference type="NCBI Taxonomy" id="685502"/>
    <lineage>
        <taxon>Eukaryota</taxon>
        <taxon>Fungi</taxon>
        <taxon>Dikarya</taxon>
        <taxon>Ascomycota</taxon>
        <taxon>Pezizomycotina</taxon>
        <taxon>Dothideomycetes</taxon>
        <taxon>Dothideomycetidae</taxon>
        <taxon>Mycosphaerellales</taxon>
        <taxon>Mycosphaerellaceae</taxon>
        <taxon>Pseudocercospora</taxon>
    </lineage>
</organism>
<dbReference type="GO" id="GO:0034993">
    <property type="term" value="C:meiotic nuclear membrane microtubule tethering complex"/>
    <property type="evidence" value="ECO:0007669"/>
    <property type="project" value="TreeGrafter"/>
</dbReference>
<reference evidence="8" key="1">
    <citation type="submission" date="2020-04" db="EMBL/GenBank/DDBJ databases">
        <title>Draft genome resource of the tomato pathogen Pseudocercospora fuligena.</title>
        <authorList>
            <person name="Zaccaron A."/>
        </authorList>
    </citation>
    <scope>NUCLEOTIDE SEQUENCE</scope>
    <source>
        <strain evidence="8">PF001</strain>
    </source>
</reference>
<feature type="compositionally biased region" description="Pro residues" evidence="5">
    <location>
        <begin position="161"/>
        <end position="173"/>
    </location>
</feature>
<dbReference type="InterPro" id="IPR012919">
    <property type="entry name" value="SUN_dom"/>
</dbReference>
<dbReference type="Proteomes" id="UP000660729">
    <property type="component" value="Unassembled WGS sequence"/>
</dbReference>
<dbReference type="PROSITE" id="PS51469">
    <property type="entry name" value="SUN"/>
    <property type="match status" value="1"/>
</dbReference>
<keyword evidence="2 6" id="KW-0812">Transmembrane</keyword>
<dbReference type="PANTHER" id="PTHR12911:SF8">
    <property type="entry name" value="KLAROID PROTEIN-RELATED"/>
    <property type="match status" value="1"/>
</dbReference>
<evidence type="ECO:0000256" key="5">
    <source>
        <dbReference type="SAM" id="MobiDB-lite"/>
    </source>
</evidence>
<evidence type="ECO:0000256" key="2">
    <source>
        <dbReference type="ARBA" id="ARBA00022692"/>
    </source>
</evidence>
<comment type="caution">
    <text evidence="8">The sequence shown here is derived from an EMBL/GenBank/DDBJ whole genome shotgun (WGS) entry which is preliminary data.</text>
</comment>
<feature type="compositionally biased region" description="Acidic residues" evidence="5">
    <location>
        <begin position="106"/>
        <end position="115"/>
    </location>
</feature>
<dbReference type="Pfam" id="PF07738">
    <property type="entry name" value="Sad1_UNC"/>
    <property type="match status" value="1"/>
</dbReference>
<feature type="transmembrane region" description="Helical" evidence="6">
    <location>
        <begin position="219"/>
        <end position="238"/>
    </location>
</feature>
<evidence type="ECO:0000256" key="3">
    <source>
        <dbReference type="ARBA" id="ARBA00022989"/>
    </source>
</evidence>